<gene>
    <name evidence="1" type="ORF">SNE40_020012</name>
</gene>
<dbReference type="PANTHER" id="PTHR46704">
    <property type="entry name" value="CXC DOMAIN-CONTAINING PROTEIN-RELATED"/>
    <property type="match status" value="1"/>
</dbReference>
<sequence length="187" mass="20585">MEENQDLICISCGVVASNEVKSDILTAKERGTIVAKAFIRDRLINKNDDIFSPIQSMKIKTFSTLLKLKQQKHSTGKDINLKNDRNLFPRLLVIGQNRELDLKDILTYSLGPVSFPLSSSDGSLAKTDKSPMTKILESSVDNCLVDKSSLGGNTCLLIDAIALIQSMSNIPDTFGELSDVVFHQLVI</sequence>
<evidence type="ECO:0000313" key="2">
    <source>
        <dbReference type="Proteomes" id="UP001347796"/>
    </source>
</evidence>
<accession>A0AAN8IY45</accession>
<name>A0AAN8IY45_PATCE</name>
<reference evidence="1 2" key="1">
    <citation type="submission" date="2024-01" db="EMBL/GenBank/DDBJ databases">
        <title>The genome of the rayed Mediterranean limpet Patella caerulea (Linnaeus, 1758).</title>
        <authorList>
            <person name="Anh-Thu Weber A."/>
            <person name="Halstead-Nussloch G."/>
        </authorList>
    </citation>
    <scope>NUCLEOTIDE SEQUENCE [LARGE SCALE GENOMIC DNA]</scope>
    <source>
        <strain evidence="1">AATW-2023a</strain>
        <tissue evidence="1">Whole specimen</tissue>
    </source>
</reference>
<organism evidence="1 2">
    <name type="scientific">Patella caerulea</name>
    <name type="common">Rayed Mediterranean limpet</name>
    <dbReference type="NCBI Taxonomy" id="87958"/>
    <lineage>
        <taxon>Eukaryota</taxon>
        <taxon>Metazoa</taxon>
        <taxon>Spiralia</taxon>
        <taxon>Lophotrochozoa</taxon>
        <taxon>Mollusca</taxon>
        <taxon>Gastropoda</taxon>
        <taxon>Patellogastropoda</taxon>
        <taxon>Patelloidea</taxon>
        <taxon>Patellidae</taxon>
        <taxon>Patella</taxon>
    </lineage>
</organism>
<dbReference type="Proteomes" id="UP001347796">
    <property type="component" value="Unassembled WGS sequence"/>
</dbReference>
<dbReference type="AlphaFoldDB" id="A0AAN8IY45"/>
<comment type="caution">
    <text evidence="1">The sequence shown here is derived from an EMBL/GenBank/DDBJ whole genome shotgun (WGS) entry which is preliminary data.</text>
</comment>
<dbReference type="PANTHER" id="PTHR46704:SF9">
    <property type="entry name" value="BHLH DOMAIN-CONTAINING PROTEIN"/>
    <property type="match status" value="1"/>
</dbReference>
<proteinExistence type="predicted"/>
<evidence type="ECO:0000313" key="1">
    <source>
        <dbReference type="EMBL" id="KAK6168840.1"/>
    </source>
</evidence>
<keyword evidence="2" id="KW-1185">Reference proteome</keyword>
<protein>
    <submittedName>
        <fullName evidence="1">Uncharacterized protein</fullName>
    </submittedName>
</protein>
<dbReference type="EMBL" id="JAZGQO010000015">
    <property type="protein sequence ID" value="KAK6168840.1"/>
    <property type="molecule type" value="Genomic_DNA"/>
</dbReference>